<dbReference type="RefSeq" id="WP_380060147.1">
    <property type="nucleotide sequence ID" value="NZ_JBHSEI010000001.1"/>
</dbReference>
<dbReference type="CDD" id="cd02976">
    <property type="entry name" value="NrdH"/>
    <property type="match status" value="1"/>
</dbReference>
<dbReference type="PANTHER" id="PTHR33558">
    <property type="entry name" value="GLUTAREDOXIN-LIKE PROTEIN C5ORF63 HOMOLOG"/>
    <property type="match status" value="1"/>
</dbReference>
<reference evidence="2" key="1">
    <citation type="journal article" date="2019" name="Int. J. Syst. Evol. Microbiol.">
        <title>The Global Catalogue of Microorganisms (GCM) 10K type strain sequencing project: providing services to taxonomists for standard genome sequencing and annotation.</title>
        <authorList>
            <consortium name="The Broad Institute Genomics Platform"/>
            <consortium name="The Broad Institute Genome Sequencing Center for Infectious Disease"/>
            <person name="Wu L."/>
            <person name="Ma J."/>
        </authorList>
    </citation>
    <scope>NUCLEOTIDE SEQUENCE [LARGE SCALE GENOMIC DNA]</scope>
    <source>
        <strain evidence="2">CCUG 55995</strain>
    </source>
</reference>
<gene>
    <name evidence="1" type="ORF">ACFO0D_02040</name>
</gene>
<proteinExistence type="predicted"/>
<organism evidence="1 2">
    <name type="scientific">Deinococcus hohokamensis</name>
    <dbReference type="NCBI Taxonomy" id="309883"/>
    <lineage>
        <taxon>Bacteria</taxon>
        <taxon>Thermotogati</taxon>
        <taxon>Deinococcota</taxon>
        <taxon>Deinococci</taxon>
        <taxon>Deinococcales</taxon>
        <taxon>Deinococcaceae</taxon>
        <taxon>Deinococcus</taxon>
    </lineage>
</organism>
<dbReference type="Gene3D" id="3.40.30.10">
    <property type="entry name" value="Glutaredoxin"/>
    <property type="match status" value="1"/>
</dbReference>
<protein>
    <submittedName>
        <fullName evidence="1">Glutaredoxin family protein</fullName>
    </submittedName>
</protein>
<comment type="caution">
    <text evidence="1">The sequence shown here is derived from an EMBL/GenBank/DDBJ whole genome shotgun (WGS) entry which is preliminary data.</text>
</comment>
<evidence type="ECO:0000313" key="1">
    <source>
        <dbReference type="EMBL" id="MFC4637112.1"/>
    </source>
</evidence>
<dbReference type="EMBL" id="JBHSEI010000001">
    <property type="protein sequence ID" value="MFC4637112.1"/>
    <property type="molecule type" value="Genomic_DNA"/>
</dbReference>
<accession>A0ABV9I422</accession>
<dbReference type="InterPro" id="IPR052565">
    <property type="entry name" value="Glutaredoxin-like_YDR286C"/>
</dbReference>
<dbReference type="PANTHER" id="PTHR33558:SF1">
    <property type="entry name" value="GLUTAREDOXIN-LIKE PROTEIN C5ORF63 HOMOLOG"/>
    <property type="match status" value="1"/>
</dbReference>
<name>A0ABV9I422_9DEIO</name>
<sequence length="90" mass="9785">MSEPLSAMPTLTLYARAGCHLCEQAEANLQALAFAFTVVDVDHDPSLRARYDHDVPVLAHGERVLGKGAFSRARLAQLKLLLLREAQAAS</sequence>
<evidence type="ECO:0000313" key="2">
    <source>
        <dbReference type="Proteomes" id="UP001595952"/>
    </source>
</evidence>
<dbReference type="InterPro" id="IPR036249">
    <property type="entry name" value="Thioredoxin-like_sf"/>
</dbReference>
<dbReference type="InterPro" id="IPR008554">
    <property type="entry name" value="Glutaredoxin-like"/>
</dbReference>
<dbReference type="SUPFAM" id="SSF52833">
    <property type="entry name" value="Thioredoxin-like"/>
    <property type="match status" value="1"/>
</dbReference>
<dbReference type="Proteomes" id="UP001595952">
    <property type="component" value="Unassembled WGS sequence"/>
</dbReference>
<dbReference type="Pfam" id="PF05768">
    <property type="entry name" value="Glrx-like"/>
    <property type="match status" value="1"/>
</dbReference>
<keyword evidence="2" id="KW-1185">Reference proteome</keyword>